<name>A0A8J2YZK3_9PROT</name>
<evidence type="ECO:0000313" key="2">
    <source>
        <dbReference type="EMBL" id="GGF40879.1"/>
    </source>
</evidence>
<keyword evidence="3" id="KW-1185">Reference proteome</keyword>
<dbReference type="Proteomes" id="UP000646365">
    <property type="component" value="Unassembled WGS sequence"/>
</dbReference>
<keyword evidence="2" id="KW-0378">Hydrolase</keyword>
<dbReference type="Pfam" id="PF00561">
    <property type="entry name" value="Abhydrolase_1"/>
    <property type="match status" value="1"/>
</dbReference>
<dbReference type="PANTHER" id="PTHR43798:SF29">
    <property type="entry name" value="AB HYDROLASE-1 DOMAIN-CONTAINING PROTEIN"/>
    <property type="match status" value="1"/>
</dbReference>
<evidence type="ECO:0000313" key="3">
    <source>
        <dbReference type="Proteomes" id="UP000646365"/>
    </source>
</evidence>
<dbReference type="PANTHER" id="PTHR43798">
    <property type="entry name" value="MONOACYLGLYCEROL LIPASE"/>
    <property type="match status" value="1"/>
</dbReference>
<sequence>MAEKQQLLLLPGLLCDAALWQFQREALVDVAEVTVADLTRSDSIEGMARDALAAAPARFAVAGLSMGGYVALEIMRQAPERVSHLALLDTSGRSDTPELTERRKALIELANRGKFKGVTPRLLPQLLHKDHQFPPLSTIVTDMAQRIGQPAFIRQEIAIMNRRDSRPFLKDIVVPTLVMVGADDQLTPVTVNEELADGIRGAEFQVIARCGHLSTLEKPDVVNRAMFDWLTT</sequence>
<dbReference type="SUPFAM" id="SSF53474">
    <property type="entry name" value="alpha/beta-Hydrolases"/>
    <property type="match status" value="1"/>
</dbReference>
<dbReference type="AlphaFoldDB" id="A0A8J2YZK3"/>
<accession>A0A8J2YZK3</accession>
<comment type="caution">
    <text evidence="2">The sequence shown here is derived from an EMBL/GenBank/DDBJ whole genome shotgun (WGS) entry which is preliminary data.</text>
</comment>
<dbReference type="Gene3D" id="3.40.50.1820">
    <property type="entry name" value="alpha/beta hydrolase"/>
    <property type="match status" value="1"/>
</dbReference>
<evidence type="ECO:0000259" key="1">
    <source>
        <dbReference type="Pfam" id="PF00561"/>
    </source>
</evidence>
<reference evidence="2" key="2">
    <citation type="submission" date="2020-09" db="EMBL/GenBank/DDBJ databases">
        <authorList>
            <person name="Sun Q."/>
            <person name="Zhou Y."/>
        </authorList>
    </citation>
    <scope>NUCLEOTIDE SEQUENCE</scope>
    <source>
        <strain evidence="2">CGMCC 1.15725</strain>
    </source>
</reference>
<organism evidence="2 3">
    <name type="scientific">Aliidongia dinghuensis</name>
    <dbReference type="NCBI Taxonomy" id="1867774"/>
    <lineage>
        <taxon>Bacteria</taxon>
        <taxon>Pseudomonadati</taxon>
        <taxon>Pseudomonadota</taxon>
        <taxon>Alphaproteobacteria</taxon>
        <taxon>Rhodospirillales</taxon>
        <taxon>Dongiaceae</taxon>
        <taxon>Aliidongia</taxon>
    </lineage>
</organism>
<dbReference type="GO" id="GO:0016787">
    <property type="term" value="F:hydrolase activity"/>
    <property type="evidence" value="ECO:0007669"/>
    <property type="project" value="UniProtKB-KW"/>
</dbReference>
<gene>
    <name evidence="2" type="ORF">GCM10011611_54120</name>
</gene>
<protein>
    <submittedName>
        <fullName evidence="2">Hydrolase</fullName>
    </submittedName>
</protein>
<proteinExistence type="predicted"/>
<dbReference type="InterPro" id="IPR050266">
    <property type="entry name" value="AB_hydrolase_sf"/>
</dbReference>
<reference evidence="2" key="1">
    <citation type="journal article" date="2014" name="Int. J. Syst. Evol. Microbiol.">
        <title>Complete genome sequence of Corynebacterium casei LMG S-19264T (=DSM 44701T), isolated from a smear-ripened cheese.</title>
        <authorList>
            <consortium name="US DOE Joint Genome Institute (JGI-PGF)"/>
            <person name="Walter F."/>
            <person name="Albersmeier A."/>
            <person name="Kalinowski J."/>
            <person name="Ruckert C."/>
        </authorList>
    </citation>
    <scope>NUCLEOTIDE SEQUENCE</scope>
    <source>
        <strain evidence="2">CGMCC 1.15725</strain>
    </source>
</reference>
<dbReference type="RefSeq" id="WP_189051295.1">
    <property type="nucleotide sequence ID" value="NZ_BMJQ01000017.1"/>
</dbReference>
<dbReference type="PRINTS" id="PR00111">
    <property type="entry name" value="ABHYDROLASE"/>
</dbReference>
<feature type="domain" description="AB hydrolase-1" evidence="1">
    <location>
        <begin position="58"/>
        <end position="219"/>
    </location>
</feature>
<dbReference type="EMBL" id="BMJQ01000017">
    <property type="protein sequence ID" value="GGF40879.1"/>
    <property type="molecule type" value="Genomic_DNA"/>
</dbReference>
<dbReference type="InterPro" id="IPR000073">
    <property type="entry name" value="AB_hydrolase_1"/>
</dbReference>
<dbReference type="InterPro" id="IPR029058">
    <property type="entry name" value="AB_hydrolase_fold"/>
</dbReference>